<sequence length="83" mass="9169">KGLPSNLSLTVGKDGSLFYPCKGYTRMGKEKQDDKNARLSGISETLRELCEDYPPAERDPRKHKKQKTADNSDKPASKAGEDA</sequence>
<dbReference type="Proteomes" id="UP001165082">
    <property type="component" value="Unassembled WGS sequence"/>
</dbReference>
<reference evidence="2" key="1">
    <citation type="submission" date="2022-07" db="EMBL/GenBank/DDBJ databases">
        <title>Genome analysis of Parmales, a sister group of diatoms, reveals the evolutionary specialization of diatoms from phago-mixotrophs to photoautotrophs.</title>
        <authorList>
            <person name="Ban H."/>
            <person name="Sato S."/>
            <person name="Yoshikawa S."/>
            <person name="Kazumasa Y."/>
            <person name="Nakamura Y."/>
            <person name="Ichinomiya M."/>
            <person name="Saitoh K."/>
            <person name="Sato N."/>
            <person name="Blanc-Mathieu R."/>
            <person name="Endo H."/>
            <person name="Kuwata A."/>
            <person name="Ogata H."/>
        </authorList>
    </citation>
    <scope>NUCLEOTIDE SEQUENCE</scope>
</reference>
<dbReference type="AlphaFoldDB" id="A0A9W7G338"/>
<protein>
    <submittedName>
        <fullName evidence="2">Uncharacterized protein</fullName>
    </submittedName>
</protein>
<proteinExistence type="predicted"/>
<keyword evidence="3" id="KW-1185">Reference proteome</keyword>
<feature type="non-terminal residue" evidence="2">
    <location>
        <position position="1"/>
    </location>
</feature>
<organism evidence="2 3">
    <name type="scientific">Triparma retinervis</name>
    <dbReference type="NCBI Taxonomy" id="2557542"/>
    <lineage>
        <taxon>Eukaryota</taxon>
        <taxon>Sar</taxon>
        <taxon>Stramenopiles</taxon>
        <taxon>Ochrophyta</taxon>
        <taxon>Bolidophyceae</taxon>
        <taxon>Parmales</taxon>
        <taxon>Triparmaceae</taxon>
        <taxon>Triparma</taxon>
    </lineage>
</organism>
<evidence type="ECO:0000256" key="1">
    <source>
        <dbReference type="SAM" id="MobiDB-lite"/>
    </source>
</evidence>
<evidence type="ECO:0000313" key="3">
    <source>
        <dbReference type="Proteomes" id="UP001165082"/>
    </source>
</evidence>
<evidence type="ECO:0000313" key="2">
    <source>
        <dbReference type="EMBL" id="GMI30107.1"/>
    </source>
</evidence>
<feature type="compositionally biased region" description="Basic and acidic residues" evidence="1">
    <location>
        <begin position="46"/>
        <end position="60"/>
    </location>
</feature>
<dbReference type="EMBL" id="BRXZ01008727">
    <property type="protein sequence ID" value="GMI30107.1"/>
    <property type="molecule type" value="Genomic_DNA"/>
</dbReference>
<feature type="compositionally biased region" description="Basic and acidic residues" evidence="1">
    <location>
        <begin position="67"/>
        <end position="83"/>
    </location>
</feature>
<accession>A0A9W7G338</accession>
<feature type="region of interest" description="Disordered" evidence="1">
    <location>
        <begin position="46"/>
        <end position="83"/>
    </location>
</feature>
<name>A0A9W7G338_9STRA</name>
<gene>
    <name evidence="2" type="ORF">TrRE_jg4083</name>
</gene>
<comment type="caution">
    <text evidence="2">The sequence shown here is derived from an EMBL/GenBank/DDBJ whole genome shotgun (WGS) entry which is preliminary data.</text>
</comment>